<evidence type="ECO:0000313" key="2">
    <source>
        <dbReference type="EMBL" id="MCQ5121050.1"/>
    </source>
</evidence>
<reference evidence="2 3" key="1">
    <citation type="submission" date="2022-06" db="EMBL/GenBank/DDBJ databases">
        <title>Isolation of gut microbiota from human fecal samples.</title>
        <authorList>
            <person name="Pamer E.G."/>
            <person name="Barat B."/>
            <person name="Waligurski E."/>
            <person name="Medina S."/>
            <person name="Paddock L."/>
            <person name="Mostad J."/>
        </authorList>
    </citation>
    <scope>NUCLEOTIDE SEQUENCE [LARGE SCALE GENOMIC DNA]</scope>
    <source>
        <strain evidence="2 3">DFI.6.1</strain>
    </source>
</reference>
<dbReference type="Pfam" id="PF05193">
    <property type="entry name" value="Peptidase_M16_C"/>
    <property type="match status" value="1"/>
</dbReference>
<dbReference type="Gene3D" id="3.30.830.10">
    <property type="entry name" value="Metalloenzyme, LuxS/M16 peptidase-like"/>
    <property type="match status" value="2"/>
</dbReference>
<sequence>MKRINGIKIHVIAEKKFKDIGVSIRFSAPLREESASARSMLAMLFCDYCAAYPSKQAMANHMDRLYGMSFHASTMGYGKGQVLEIRSRILDDRYVDSKEHLLEEQFAFLHEVIFHPYLEDGKFAESMIEEARTVLLSKWKRMQDDPSSYSVSRALELADHAAPLSISALGTKKRIQSISGEEVFAAYEQLLQEDEIDVIVCGNVDERQIEELVKRYLPFSGEHREIAHAYQVQIAAPLRRIEESKAISQTYLMLLYQSNCQIGDKNYWPLKVANAMLGQYPSSFLFQEVREKHSLCYSIYSNLISFDGALGITTGIQRKDIEKAIALIHEQVEKIKSGAFSEELFATSKDLLYASIKGTKDEMASFMAYAYQCALLKEPFDLKATLQEIKAVTREDVIQATSLLEEKLIYVLYGEEEADA</sequence>
<dbReference type="InterPro" id="IPR050361">
    <property type="entry name" value="MPP/UQCRC_Complex"/>
</dbReference>
<organism evidence="2 3">
    <name type="scientific">Massilicoli timonensis</name>
    <dbReference type="NCBI Taxonomy" id="2015901"/>
    <lineage>
        <taxon>Bacteria</taxon>
        <taxon>Bacillati</taxon>
        <taxon>Bacillota</taxon>
        <taxon>Erysipelotrichia</taxon>
        <taxon>Erysipelotrichales</taxon>
        <taxon>Erysipelotrichaceae</taxon>
        <taxon>Massilicoli</taxon>
    </lineage>
</organism>
<evidence type="ECO:0000259" key="1">
    <source>
        <dbReference type="Pfam" id="PF05193"/>
    </source>
</evidence>
<dbReference type="SUPFAM" id="SSF63411">
    <property type="entry name" value="LuxS/MPP-like metallohydrolase"/>
    <property type="match status" value="2"/>
</dbReference>
<dbReference type="RefSeq" id="WP_256197355.1">
    <property type="nucleotide sequence ID" value="NZ_JANGCH010000002.1"/>
</dbReference>
<proteinExistence type="predicted"/>
<dbReference type="EMBL" id="JANGCH010000002">
    <property type="protein sequence ID" value="MCQ5121050.1"/>
    <property type="molecule type" value="Genomic_DNA"/>
</dbReference>
<protein>
    <submittedName>
        <fullName evidence="2">Insulinase family protein</fullName>
    </submittedName>
</protein>
<dbReference type="InterPro" id="IPR007863">
    <property type="entry name" value="Peptidase_M16_C"/>
</dbReference>
<comment type="caution">
    <text evidence="2">The sequence shown here is derived from an EMBL/GenBank/DDBJ whole genome shotgun (WGS) entry which is preliminary data.</text>
</comment>
<dbReference type="NCBIfam" id="NF047422">
    <property type="entry name" value="YfmF_fam"/>
    <property type="match status" value="1"/>
</dbReference>
<evidence type="ECO:0000313" key="3">
    <source>
        <dbReference type="Proteomes" id="UP001524435"/>
    </source>
</evidence>
<dbReference type="Proteomes" id="UP001524435">
    <property type="component" value="Unassembled WGS sequence"/>
</dbReference>
<keyword evidence="3" id="KW-1185">Reference proteome</keyword>
<dbReference type="InterPro" id="IPR011249">
    <property type="entry name" value="Metalloenz_LuxS/M16"/>
</dbReference>
<gene>
    <name evidence="2" type="ORF">NE663_02085</name>
</gene>
<feature type="domain" description="Peptidase M16 C-terminal" evidence="1">
    <location>
        <begin position="177"/>
        <end position="351"/>
    </location>
</feature>
<accession>A0ABT1SIY3</accession>
<dbReference type="PANTHER" id="PTHR11851">
    <property type="entry name" value="METALLOPROTEASE"/>
    <property type="match status" value="1"/>
</dbReference>
<name>A0ABT1SIY3_9FIRM</name>
<dbReference type="PANTHER" id="PTHR11851:SF186">
    <property type="entry name" value="INACTIVE METALLOPROTEASE YMFF-RELATED"/>
    <property type="match status" value="1"/>
</dbReference>